<dbReference type="CDD" id="cd20070">
    <property type="entry name" value="5TM_YidC_Alb3"/>
    <property type="match status" value="1"/>
</dbReference>
<evidence type="ECO:0000256" key="5">
    <source>
        <dbReference type="ARBA" id="ARBA00022475"/>
    </source>
</evidence>
<dbReference type="InterPro" id="IPR028053">
    <property type="entry name" value="Membr_insert_YidC_N"/>
</dbReference>
<dbReference type="InterPro" id="IPR028055">
    <property type="entry name" value="YidC/Oxa/ALB_C"/>
</dbReference>
<dbReference type="PRINTS" id="PR00701">
    <property type="entry name" value="60KDINNERMP"/>
</dbReference>
<keyword evidence="7 13" id="KW-0653">Protein transport</keyword>
<keyword evidence="10 13" id="KW-0143">Chaperone</keyword>
<evidence type="ECO:0000256" key="8">
    <source>
        <dbReference type="ARBA" id="ARBA00022989"/>
    </source>
</evidence>
<dbReference type="CDD" id="cd19961">
    <property type="entry name" value="EcYidC-like_peri"/>
    <property type="match status" value="1"/>
</dbReference>
<accession>A0A1I0N920</accession>
<evidence type="ECO:0000256" key="9">
    <source>
        <dbReference type="ARBA" id="ARBA00023136"/>
    </source>
</evidence>
<keyword evidence="8 13" id="KW-1133">Transmembrane helix</keyword>
<comment type="subunit">
    <text evidence="13">Interacts with the Sec translocase complex via SecD. Specifically interacts with transmembrane segments of nascent integral membrane proteins during membrane integration.</text>
</comment>
<evidence type="ECO:0000259" key="14">
    <source>
        <dbReference type="Pfam" id="PF02096"/>
    </source>
</evidence>
<feature type="transmembrane region" description="Helical" evidence="13">
    <location>
        <begin position="545"/>
        <end position="565"/>
    </location>
</feature>
<dbReference type="Pfam" id="PF02096">
    <property type="entry name" value="60KD_IMP"/>
    <property type="match status" value="1"/>
</dbReference>
<dbReference type="NCBIfam" id="NF002353">
    <property type="entry name" value="PRK01318.1-4"/>
    <property type="match status" value="1"/>
</dbReference>
<dbReference type="GO" id="GO:0015031">
    <property type="term" value="P:protein transport"/>
    <property type="evidence" value="ECO:0007669"/>
    <property type="project" value="UniProtKB-KW"/>
</dbReference>
<evidence type="ECO:0000256" key="3">
    <source>
        <dbReference type="ARBA" id="ARBA00015325"/>
    </source>
</evidence>
<dbReference type="GO" id="GO:0032977">
    <property type="term" value="F:membrane insertase activity"/>
    <property type="evidence" value="ECO:0007669"/>
    <property type="project" value="InterPro"/>
</dbReference>
<dbReference type="PANTHER" id="PTHR12428">
    <property type="entry name" value="OXA1"/>
    <property type="match status" value="1"/>
</dbReference>
<evidence type="ECO:0000256" key="2">
    <source>
        <dbReference type="ARBA" id="ARBA00010527"/>
    </source>
</evidence>
<keyword evidence="6 13" id="KW-0812">Transmembrane</keyword>
<dbReference type="HAMAP" id="MF_01810">
    <property type="entry name" value="YidC_type1"/>
    <property type="match status" value="1"/>
</dbReference>
<dbReference type="GO" id="GO:0051205">
    <property type="term" value="P:protein insertion into membrane"/>
    <property type="evidence" value="ECO:0007669"/>
    <property type="project" value="TreeGrafter"/>
</dbReference>
<evidence type="ECO:0000256" key="13">
    <source>
        <dbReference type="HAMAP-Rule" id="MF_01810"/>
    </source>
</evidence>
<evidence type="ECO:0000256" key="6">
    <source>
        <dbReference type="ARBA" id="ARBA00022692"/>
    </source>
</evidence>
<proteinExistence type="inferred from homology"/>
<evidence type="ECO:0000256" key="4">
    <source>
        <dbReference type="ARBA" id="ARBA00022448"/>
    </source>
</evidence>
<comment type="subcellular location">
    <subcellularLocation>
        <location evidence="1">Cell inner membrane</location>
        <topology evidence="1">Multi-pass membrane protein</topology>
    </subcellularLocation>
    <subcellularLocation>
        <location evidence="13">Cell membrane</location>
        <topology evidence="13">Multi-pass membrane protein</topology>
    </subcellularLocation>
</comment>
<feature type="transmembrane region" description="Helical" evidence="13">
    <location>
        <begin position="376"/>
        <end position="396"/>
    </location>
</feature>
<dbReference type="GO" id="GO:0005886">
    <property type="term" value="C:plasma membrane"/>
    <property type="evidence" value="ECO:0007669"/>
    <property type="project" value="UniProtKB-SubCell"/>
</dbReference>
<feature type="transmembrane region" description="Helical" evidence="13">
    <location>
        <begin position="6"/>
        <end position="26"/>
    </location>
</feature>
<dbReference type="InterPro" id="IPR019998">
    <property type="entry name" value="Membr_insert_YidC"/>
</dbReference>
<dbReference type="PANTHER" id="PTHR12428:SF65">
    <property type="entry name" value="CYTOCHROME C OXIDASE ASSEMBLY PROTEIN COX18, MITOCHONDRIAL"/>
    <property type="match status" value="1"/>
</dbReference>
<dbReference type="AlphaFoldDB" id="A0A1I0N920"/>
<dbReference type="OrthoDB" id="9780552at2"/>
<dbReference type="RefSeq" id="WP_091428211.1">
    <property type="nucleotide sequence ID" value="NZ_FOJB01000001.1"/>
</dbReference>
<dbReference type="InterPro" id="IPR001708">
    <property type="entry name" value="YidC/ALB3/OXA1/COX18"/>
</dbReference>
<dbReference type="NCBIfam" id="TIGR03593">
    <property type="entry name" value="yidC_nterm"/>
    <property type="match status" value="1"/>
</dbReference>
<dbReference type="PRINTS" id="PR01900">
    <property type="entry name" value="YIDCPROTEIN"/>
</dbReference>
<evidence type="ECO:0000256" key="11">
    <source>
        <dbReference type="ARBA" id="ARBA00033245"/>
    </source>
</evidence>
<gene>
    <name evidence="13" type="primary">yidC</name>
    <name evidence="16" type="ORF">SAMN05444851_0630</name>
</gene>
<dbReference type="InterPro" id="IPR047196">
    <property type="entry name" value="YidC_ALB_C"/>
</dbReference>
<dbReference type="EMBL" id="FOJB01000001">
    <property type="protein sequence ID" value="SEV97416.1"/>
    <property type="molecule type" value="Genomic_DNA"/>
</dbReference>
<evidence type="ECO:0000259" key="15">
    <source>
        <dbReference type="Pfam" id="PF14849"/>
    </source>
</evidence>
<name>A0A1I0N920_9RHOB</name>
<dbReference type="STRING" id="1173584.SAMN05444851_0630"/>
<dbReference type="Proteomes" id="UP000199650">
    <property type="component" value="Unassembled WGS sequence"/>
</dbReference>
<sequence>MDDQNKNLILATVLSFLVITGWMIMFPPAEPVESTTPTEQVTDEGQVVPALPDTNSAAATAATTTDVSAEQANVGRVEIDTPELAGSISLLGGRLDDLKLKDYRVELSKDSDIVKLLRPTGEAEAYYALYGWTPGGQTTLEDVPGPTTIWTVETGTKLTPETPVTLRWDNGNGLVFRRTVSVDENFMFTINQSVENTSNTAHRMAPYGVLARHGEPSNLKGFFILHEGVIRQVDKELEETDYSDVADLSFDEREGARADVAQVEENGWIGFTDHYWMTTLIPEPGQDFTSVVRYAEKSDIYQTQIRMPTQDVAPGASASVETRLFAGAKEWETIRAYQNEDGIYKFIDSIDWGWFFFLTKPIFAVLHWLNGVIGNMGWAIIGLTLVIKAILFPLAYKSYVSMAKMKELQPEMEKLKERAGDDRAKLQQEMMELYKKEKVNPASGCLPILLQIPIFFSLYKVIFVTLELRHAPWIGWIKDLSAPDPSSILNLFGLLPFAPPGPESLLAIASLGVLPIILGISMWLQQKLNPAPTDPTQAMIFAWMPWVFMFMLGQFASGLVVYWIANNTITFIQQYTIMRSHGHKPNVLGNVLKTFKRKSKDVG</sequence>
<protein>
    <recommendedName>
        <fullName evidence="3 13">Membrane protein insertase YidC</fullName>
    </recommendedName>
    <alternativeName>
        <fullName evidence="12 13">Foldase YidC</fullName>
    </alternativeName>
    <alternativeName>
        <fullName evidence="11 13">Membrane integrase YidC</fullName>
    </alternativeName>
    <alternativeName>
        <fullName evidence="13">Membrane protein YidC</fullName>
    </alternativeName>
</protein>
<reference evidence="16 17" key="1">
    <citation type="submission" date="2016-10" db="EMBL/GenBank/DDBJ databases">
        <authorList>
            <person name="de Groot N.N."/>
        </authorList>
    </citation>
    <scope>NUCLEOTIDE SEQUENCE [LARGE SCALE GENOMIC DNA]</scope>
    <source>
        <strain evidence="16 17">DSM 29439</strain>
    </source>
</reference>
<comment type="function">
    <text evidence="13">Required for the insertion and/or proper folding and/or complex formation of integral membrane proteins into the membrane. Involved in integration of membrane proteins that insert both dependently and independently of the Sec translocase complex, as well as at least some lipoproteins. Aids folding of multispanning membrane proteins.</text>
</comment>
<comment type="similarity">
    <text evidence="2 13">Belongs to the OXA1/ALB3/YidC family. Type 1 subfamily.</text>
</comment>
<evidence type="ECO:0000256" key="10">
    <source>
        <dbReference type="ARBA" id="ARBA00023186"/>
    </source>
</evidence>
<evidence type="ECO:0000256" key="1">
    <source>
        <dbReference type="ARBA" id="ARBA00004429"/>
    </source>
</evidence>
<dbReference type="Pfam" id="PF14849">
    <property type="entry name" value="YidC_periplas"/>
    <property type="match status" value="1"/>
</dbReference>
<keyword evidence="5 13" id="KW-1003">Cell membrane</keyword>
<organism evidence="16 17">
    <name type="scientific">Aliiroseovarius sediminilitoris</name>
    <dbReference type="NCBI Taxonomy" id="1173584"/>
    <lineage>
        <taxon>Bacteria</taxon>
        <taxon>Pseudomonadati</taxon>
        <taxon>Pseudomonadota</taxon>
        <taxon>Alphaproteobacteria</taxon>
        <taxon>Rhodobacterales</taxon>
        <taxon>Paracoccaceae</taxon>
        <taxon>Aliiroseovarius</taxon>
    </lineage>
</organism>
<evidence type="ECO:0000313" key="17">
    <source>
        <dbReference type="Proteomes" id="UP000199650"/>
    </source>
</evidence>
<feature type="domain" description="Membrane insertase YidC/Oxa/ALB C-terminal" evidence="14">
    <location>
        <begin position="376"/>
        <end position="579"/>
    </location>
</feature>
<feature type="transmembrane region" description="Helical" evidence="13">
    <location>
        <begin position="504"/>
        <end position="524"/>
    </location>
</feature>
<feature type="domain" description="Membrane insertase YidC N-terminal" evidence="15">
    <location>
        <begin position="76"/>
        <end position="364"/>
    </location>
</feature>
<dbReference type="InterPro" id="IPR038221">
    <property type="entry name" value="YidC_periplasmic_sf"/>
</dbReference>
<keyword evidence="4 13" id="KW-0813">Transport</keyword>
<keyword evidence="17" id="KW-1185">Reference proteome</keyword>
<keyword evidence="9 13" id="KW-0472">Membrane</keyword>
<evidence type="ECO:0000256" key="12">
    <source>
        <dbReference type="ARBA" id="ARBA00033342"/>
    </source>
</evidence>
<dbReference type="NCBIfam" id="TIGR03592">
    <property type="entry name" value="yidC_oxa1_cterm"/>
    <property type="match status" value="1"/>
</dbReference>
<dbReference type="Gene3D" id="2.70.98.90">
    <property type="match status" value="1"/>
</dbReference>
<evidence type="ECO:0000256" key="7">
    <source>
        <dbReference type="ARBA" id="ARBA00022927"/>
    </source>
</evidence>
<evidence type="ECO:0000313" key="16">
    <source>
        <dbReference type="EMBL" id="SEV97416.1"/>
    </source>
</evidence>